<dbReference type="InterPro" id="IPR010730">
    <property type="entry name" value="HET"/>
</dbReference>
<protein>
    <submittedName>
        <fullName evidence="3">Ankyrin and het domain-containing protein</fullName>
    </submittedName>
</protein>
<sequence length="754" mass="85415">MSQRAAAIFANFKHRTTQLHRHTQTKSDSRSELYAELGNISKLRGCITTFGRNQETAYSSAVKPTTFPVTILYPTVVASVVRAASVRYRARGKREARQPSAASDEVGGTMTEYQYEPLSPDSIRLLVLQPSAYDTELRGSLLCTTLAEADYDLIDPYTALSYVWGSDERPCLIFLDGKDFAITQSLHDALRDMRDATRVLRIWADALCINQGDVPERNVQVKLMGKIYGAASNTILYLGHLTEDAAEVLAATTWRAAEVDYDSDGQNTGGTHVAEVSNKHTLVEVACRRILSRPWFQRVWVLQELVLSKSPWIQCGHQRVRWKDFCRFLFCKATNPPNKYGALLSVLGNMNETRNLRAGGVGMPLWDVLKLRRGFGAADPRDRVYANFGIINDLRQVRRYLNVDYGVSLQVMFSKLAEYIISAKGATYLMTTHTGYGVDIVASVSAVLPIDRQAANALVATEKYVHVRKMLSEFYNDVVKTTKPVKPADLQRALEDYFLILRLDSLAIEEKESQHKSLCESLGLEWVRFFEALDEQSNAESSAGEDFSALFSLWVRREARKQRPFLGVRDTFGRTEQSDCFNVPYLLQRYLESDTDDHLPGRRLAITDSGECALVPEHVREGDVIIALTDPTHLHGRPWPLLIVREKEEERSQEMDATIMEAIHKHKTQPNEVPTDIYDPNQWRALLARDADCRTTTTEDNNNNRGQQQQQRTTTTTEDNNNNNRGQQQQQRTTTTDDDDNSDNRTSSQEKHLR</sequence>
<dbReference type="InterPro" id="IPR052895">
    <property type="entry name" value="HetReg/Transcr_Mod"/>
</dbReference>
<evidence type="ECO:0000313" key="4">
    <source>
        <dbReference type="Proteomes" id="UP001243330"/>
    </source>
</evidence>
<dbReference type="PANTHER" id="PTHR24148:SF64">
    <property type="entry name" value="HETEROKARYON INCOMPATIBILITY DOMAIN-CONTAINING PROTEIN"/>
    <property type="match status" value="1"/>
</dbReference>
<feature type="region of interest" description="Disordered" evidence="1">
    <location>
        <begin position="695"/>
        <end position="754"/>
    </location>
</feature>
<evidence type="ECO:0000313" key="3">
    <source>
        <dbReference type="EMBL" id="KAK1841306.1"/>
    </source>
</evidence>
<gene>
    <name evidence="3" type="ORF">CCHR01_16075</name>
</gene>
<dbReference type="AlphaFoldDB" id="A0AAD9EDX4"/>
<dbReference type="Proteomes" id="UP001243330">
    <property type="component" value="Unassembled WGS sequence"/>
</dbReference>
<organism evidence="3 4">
    <name type="scientific">Colletotrichum chrysophilum</name>
    <dbReference type="NCBI Taxonomy" id="1836956"/>
    <lineage>
        <taxon>Eukaryota</taxon>
        <taxon>Fungi</taxon>
        <taxon>Dikarya</taxon>
        <taxon>Ascomycota</taxon>
        <taxon>Pezizomycotina</taxon>
        <taxon>Sordariomycetes</taxon>
        <taxon>Hypocreomycetidae</taxon>
        <taxon>Glomerellales</taxon>
        <taxon>Glomerellaceae</taxon>
        <taxon>Colletotrichum</taxon>
        <taxon>Colletotrichum gloeosporioides species complex</taxon>
    </lineage>
</organism>
<reference evidence="3" key="1">
    <citation type="submission" date="2023-01" db="EMBL/GenBank/DDBJ databases">
        <title>Colletotrichum chrysophilum M932 genome sequence.</title>
        <authorList>
            <person name="Baroncelli R."/>
        </authorList>
    </citation>
    <scope>NUCLEOTIDE SEQUENCE</scope>
    <source>
        <strain evidence="3">M932</strain>
    </source>
</reference>
<feature type="domain" description="Heterokaryon incompatibility" evidence="2">
    <location>
        <begin position="157"/>
        <end position="304"/>
    </location>
</feature>
<name>A0AAD9EDX4_9PEZI</name>
<keyword evidence="4" id="KW-1185">Reference proteome</keyword>
<feature type="compositionally biased region" description="Low complexity" evidence="1">
    <location>
        <begin position="695"/>
        <end position="734"/>
    </location>
</feature>
<evidence type="ECO:0000256" key="1">
    <source>
        <dbReference type="SAM" id="MobiDB-lite"/>
    </source>
</evidence>
<proteinExistence type="predicted"/>
<comment type="caution">
    <text evidence="3">The sequence shown here is derived from an EMBL/GenBank/DDBJ whole genome shotgun (WGS) entry which is preliminary data.</text>
</comment>
<dbReference type="Pfam" id="PF06985">
    <property type="entry name" value="HET"/>
    <property type="match status" value="1"/>
</dbReference>
<evidence type="ECO:0000259" key="2">
    <source>
        <dbReference type="Pfam" id="PF06985"/>
    </source>
</evidence>
<dbReference type="EMBL" id="JAQOWY010000491">
    <property type="protein sequence ID" value="KAK1841306.1"/>
    <property type="molecule type" value="Genomic_DNA"/>
</dbReference>
<accession>A0AAD9EDX4</accession>
<dbReference type="PANTHER" id="PTHR24148">
    <property type="entry name" value="ANKYRIN REPEAT DOMAIN-CONTAINING PROTEIN 39 HOMOLOG-RELATED"/>
    <property type="match status" value="1"/>
</dbReference>